<protein>
    <submittedName>
        <fullName evidence="3">O-linked GlcNAc transferase</fullName>
    </submittedName>
</protein>
<accession>A0A150WQ84</accession>
<reference evidence="3 4" key="1">
    <citation type="submission" date="2016-03" db="EMBL/GenBank/DDBJ databases">
        <authorList>
            <person name="Ploux O."/>
        </authorList>
    </citation>
    <scope>NUCLEOTIDE SEQUENCE [LARGE SCALE GENOMIC DNA]</scope>
    <source>
        <strain evidence="3 4">R0</strain>
    </source>
</reference>
<proteinExistence type="predicted"/>
<dbReference type="Pfam" id="PF13174">
    <property type="entry name" value="TPR_6"/>
    <property type="match status" value="1"/>
</dbReference>
<comment type="caution">
    <text evidence="3">The sequence shown here is derived from an EMBL/GenBank/DDBJ whole genome shotgun (WGS) entry which is preliminary data.</text>
</comment>
<feature type="compositionally biased region" description="Low complexity" evidence="2">
    <location>
        <begin position="54"/>
        <end position="65"/>
    </location>
</feature>
<dbReference type="Gene3D" id="1.25.40.10">
    <property type="entry name" value="Tetratricopeptide repeat domain"/>
    <property type="match status" value="2"/>
</dbReference>
<dbReference type="OrthoDB" id="5288661at2"/>
<dbReference type="PANTHER" id="PTHR12558:SF33">
    <property type="entry name" value="BLL7664 PROTEIN"/>
    <property type="match status" value="1"/>
</dbReference>
<evidence type="ECO:0000313" key="4">
    <source>
        <dbReference type="Proteomes" id="UP000075320"/>
    </source>
</evidence>
<keyword evidence="4" id="KW-1185">Reference proteome</keyword>
<feature type="repeat" description="TPR" evidence="1">
    <location>
        <begin position="153"/>
        <end position="186"/>
    </location>
</feature>
<dbReference type="PANTHER" id="PTHR12558">
    <property type="entry name" value="CELL DIVISION CYCLE 16,23,27"/>
    <property type="match status" value="1"/>
</dbReference>
<organism evidence="3 4">
    <name type="scientific">Bdellovibrio bacteriovorus</name>
    <dbReference type="NCBI Taxonomy" id="959"/>
    <lineage>
        <taxon>Bacteria</taxon>
        <taxon>Pseudomonadati</taxon>
        <taxon>Bdellovibrionota</taxon>
        <taxon>Bdellovibrionia</taxon>
        <taxon>Bdellovibrionales</taxon>
        <taxon>Pseudobdellovibrionaceae</taxon>
        <taxon>Bdellovibrio</taxon>
    </lineage>
</organism>
<dbReference type="Proteomes" id="UP000075320">
    <property type="component" value="Unassembled WGS sequence"/>
</dbReference>
<dbReference type="GO" id="GO:0016740">
    <property type="term" value="F:transferase activity"/>
    <property type="evidence" value="ECO:0007669"/>
    <property type="project" value="UniProtKB-KW"/>
</dbReference>
<dbReference type="PROSITE" id="PS50005">
    <property type="entry name" value="TPR"/>
    <property type="match status" value="1"/>
</dbReference>
<sequence>MKHGLNFNRPVMNLFLAFVSLWYIGIGCASTSVQGRDEFDDFADDKTPAHGKKSPVASKPAPVKPALKPEERIEELKKQIRANPKNYGLIVDLSEEFYKTAQDQKVTVLLWKYVDKIDRRGLILLAKAHQKRKEPNEMIRALNILIGKNERDFEAHTMIGDAYAMALKNKEALESYKRALELNKQYEPAYNGLVNLYEKRDPPNLYELRILFQDMMEAIGPRPQYLRRLCEINTSDGTFDAAIQMCNAAISKDPNTPEPYVYLGLSQKAYGDEAEGNKTLQKAAQSFPQSELALYNYAKTLEEKKNFVEALNNYKKGTDADPKSARSWLGLANTSFEIRKYEISLIAYRNACRYDKKNAVAFRRATTVLRNQKNGEWASKFEEASETCTF</sequence>
<gene>
    <name evidence="3" type="ORF">AZI86_06245</name>
</gene>
<dbReference type="InterPro" id="IPR019734">
    <property type="entry name" value="TPR_rpt"/>
</dbReference>
<keyword evidence="3" id="KW-0808">Transferase</keyword>
<evidence type="ECO:0000256" key="1">
    <source>
        <dbReference type="PROSITE-ProRule" id="PRU00339"/>
    </source>
</evidence>
<dbReference type="PROSITE" id="PS51257">
    <property type="entry name" value="PROKAR_LIPOPROTEIN"/>
    <property type="match status" value="1"/>
</dbReference>
<name>A0A150WQ84_BDEBC</name>
<dbReference type="InterPro" id="IPR011990">
    <property type="entry name" value="TPR-like_helical_dom_sf"/>
</dbReference>
<dbReference type="AlphaFoldDB" id="A0A150WQ84"/>
<evidence type="ECO:0000256" key="2">
    <source>
        <dbReference type="SAM" id="MobiDB-lite"/>
    </source>
</evidence>
<keyword evidence="1" id="KW-0802">TPR repeat</keyword>
<feature type="region of interest" description="Disordered" evidence="2">
    <location>
        <begin position="41"/>
        <end position="65"/>
    </location>
</feature>
<dbReference type="SUPFAM" id="SSF48452">
    <property type="entry name" value="TPR-like"/>
    <property type="match status" value="1"/>
</dbReference>
<dbReference type="EMBL" id="LUKE01000001">
    <property type="protein sequence ID" value="KYG66642.1"/>
    <property type="molecule type" value="Genomic_DNA"/>
</dbReference>
<dbReference type="RefSeq" id="WP_061834210.1">
    <property type="nucleotide sequence ID" value="NZ_LUKE01000001.1"/>
</dbReference>
<dbReference type="SMART" id="SM00028">
    <property type="entry name" value="TPR"/>
    <property type="match status" value="5"/>
</dbReference>
<evidence type="ECO:0000313" key="3">
    <source>
        <dbReference type="EMBL" id="KYG66642.1"/>
    </source>
</evidence>